<evidence type="ECO:0000256" key="1">
    <source>
        <dbReference type="ARBA" id="ARBA00005058"/>
    </source>
</evidence>
<gene>
    <name evidence="8" type="ORF">IAA72_10225</name>
</gene>
<evidence type="ECO:0000256" key="6">
    <source>
        <dbReference type="PIRSR" id="PIRSR000477-2"/>
    </source>
</evidence>
<dbReference type="GO" id="GO:0009116">
    <property type="term" value="P:nucleoside metabolic process"/>
    <property type="evidence" value="ECO:0007669"/>
    <property type="project" value="InterPro"/>
</dbReference>
<comment type="similarity">
    <text evidence="2 5">Belongs to the PNP/MTAP phosphorylase family.</text>
</comment>
<proteinExistence type="inferred from homology"/>
<comment type="function">
    <text evidence="5">The purine nucleoside phosphorylases catalyze the phosphorolytic breakdown of the N-glycosidic bond in the beta-(deoxy)ribonucleoside molecules, with the formation of the corresponding free purine bases and pentose-1-phosphate.</text>
</comment>
<feature type="domain" description="Nucleoside phosphorylase" evidence="7">
    <location>
        <begin position="25"/>
        <end position="271"/>
    </location>
</feature>
<dbReference type="EMBL" id="JADIMF010000163">
    <property type="protein sequence ID" value="MBO8470141.1"/>
    <property type="molecule type" value="Genomic_DNA"/>
</dbReference>
<dbReference type="GO" id="GO:0005737">
    <property type="term" value="C:cytoplasm"/>
    <property type="evidence" value="ECO:0007669"/>
    <property type="project" value="TreeGrafter"/>
</dbReference>
<feature type="binding site" evidence="6">
    <location>
        <position position="114"/>
    </location>
    <ligand>
        <name>phosphate</name>
        <dbReference type="ChEBI" id="CHEBI:43474"/>
    </ligand>
</feature>
<reference evidence="8" key="1">
    <citation type="submission" date="2020-10" db="EMBL/GenBank/DDBJ databases">
        <authorList>
            <person name="Gilroy R."/>
        </authorList>
    </citation>
    <scope>NUCLEOTIDE SEQUENCE</scope>
    <source>
        <strain evidence="8">14700</strain>
    </source>
</reference>
<feature type="binding site" evidence="6">
    <location>
        <begin position="82"/>
        <end position="84"/>
    </location>
    <ligand>
        <name>phosphate</name>
        <dbReference type="ChEBI" id="CHEBI:43474"/>
    </ligand>
</feature>
<feature type="binding site" evidence="6">
    <location>
        <position position="62"/>
    </location>
    <ligand>
        <name>phosphate</name>
        <dbReference type="ChEBI" id="CHEBI:43474"/>
    </ligand>
</feature>
<dbReference type="GO" id="GO:0004731">
    <property type="term" value="F:purine-nucleoside phosphorylase activity"/>
    <property type="evidence" value="ECO:0007669"/>
    <property type="project" value="UniProtKB-EC"/>
</dbReference>
<evidence type="ECO:0000256" key="5">
    <source>
        <dbReference type="PIRNR" id="PIRNR000477"/>
    </source>
</evidence>
<accession>A0A9D9IEI9</accession>
<dbReference type="PANTHER" id="PTHR11904:SF9">
    <property type="entry name" value="PURINE NUCLEOSIDE PHOSPHORYLASE-RELATED"/>
    <property type="match status" value="1"/>
</dbReference>
<evidence type="ECO:0000313" key="9">
    <source>
        <dbReference type="Proteomes" id="UP000810292"/>
    </source>
</evidence>
<dbReference type="InterPro" id="IPR011270">
    <property type="entry name" value="Pur_Nuc_Pase_Ino/Guo-sp"/>
</dbReference>
<reference evidence="8" key="2">
    <citation type="journal article" date="2021" name="PeerJ">
        <title>Extensive microbial diversity within the chicken gut microbiome revealed by metagenomics and culture.</title>
        <authorList>
            <person name="Gilroy R."/>
            <person name="Ravi A."/>
            <person name="Getino M."/>
            <person name="Pursley I."/>
            <person name="Horton D.L."/>
            <person name="Alikhan N.F."/>
            <person name="Baker D."/>
            <person name="Gharbi K."/>
            <person name="Hall N."/>
            <person name="Watson M."/>
            <person name="Adriaenssens E.M."/>
            <person name="Foster-Nyarko E."/>
            <person name="Jarju S."/>
            <person name="Secka A."/>
            <person name="Antonio M."/>
            <person name="Oren A."/>
            <person name="Chaudhuri R.R."/>
            <person name="La Ragione R."/>
            <person name="Hildebrand F."/>
            <person name="Pallen M.J."/>
        </authorList>
    </citation>
    <scope>NUCLEOTIDE SEQUENCE</scope>
    <source>
        <strain evidence="8">14700</strain>
    </source>
</reference>
<dbReference type="Gene3D" id="3.40.50.1580">
    <property type="entry name" value="Nucleoside phosphorylase domain"/>
    <property type="match status" value="1"/>
</dbReference>
<organism evidence="8 9">
    <name type="scientific">Candidatus Ornithospirochaeta stercoravium</name>
    <dbReference type="NCBI Taxonomy" id="2840897"/>
    <lineage>
        <taxon>Bacteria</taxon>
        <taxon>Pseudomonadati</taxon>
        <taxon>Spirochaetota</taxon>
        <taxon>Spirochaetia</taxon>
        <taxon>Spirochaetales</taxon>
        <taxon>Spirochaetaceae</taxon>
        <taxon>Spirochaetaceae incertae sedis</taxon>
        <taxon>Candidatus Ornithospirochaeta</taxon>
    </lineage>
</organism>
<comment type="caution">
    <text evidence="8">The sequence shown here is derived from an EMBL/GenBank/DDBJ whole genome shotgun (WGS) entry which is preliminary data.</text>
</comment>
<dbReference type="CDD" id="cd09009">
    <property type="entry name" value="PNP-EcPNPII_like"/>
    <property type="match status" value="1"/>
</dbReference>
<name>A0A9D9IEI9_9SPIO</name>
<protein>
    <recommendedName>
        <fullName evidence="5">Purine nucleoside phosphorylase</fullName>
        <ecNumber evidence="5">2.4.2.1</ecNumber>
    </recommendedName>
    <alternativeName>
        <fullName evidence="5">Inosine-guanosine phosphorylase</fullName>
    </alternativeName>
</protein>
<keyword evidence="3 5" id="KW-0328">Glycosyltransferase</keyword>
<evidence type="ECO:0000259" key="7">
    <source>
        <dbReference type="Pfam" id="PF01048"/>
    </source>
</evidence>
<feature type="binding site" evidence="6">
    <location>
        <position position="213"/>
    </location>
    <ligand>
        <name>phosphate</name>
        <dbReference type="ChEBI" id="CHEBI:43474"/>
    </ligand>
</feature>
<evidence type="ECO:0000256" key="3">
    <source>
        <dbReference type="ARBA" id="ARBA00022676"/>
    </source>
</evidence>
<dbReference type="AlphaFoldDB" id="A0A9D9IEI9"/>
<evidence type="ECO:0000313" key="8">
    <source>
        <dbReference type="EMBL" id="MBO8470141.1"/>
    </source>
</evidence>
<dbReference type="EC" id="2.4.2.1" evidence="5"/>
<sequence>MDLMEKLEETKAYIESKLGGRKPVIGLVLGSGLGDMADELEDSVIIDYHEIPHFPVSTVPGHKGRLVIGKLEGKMVLCMQGRFHFYEGYSMEEVVYPIRTMKILGIRSLFLTNAAGCVNTGWKPGDLMLISDHIKLIADNPLRGRNPEGLGERFFDMTNAYDKKLLSTAEKAADNKGISVRKGVYMLFTGPSFETAAEVRFARIAGADAVGMSTVPEAIAASHMRMHTLGISCLTNMAAGILDQPLNHEEVLETGERVKTTFSLLVREIVRIWPEELL</sequence>
<evidence type="ECO:0000256" key="2">
    <source>
        <dbReference type="ARBA" id="ARBA00006751"/>
    </source>
</evidence>
<feature type="binding site" evidence="6">
    <location>
        <position position="194"/>
    </location>
    <ligand>
        <name>a purine D-ribonucleoside</name>
        <dbReference type="ChEBI" id="CHEBI:142355"/>
    </ligand>
</feature>
<dbReference type="NCBIfam" id="TIGR01700">
    <property type="entry name" value="PNPH"/>
    <property type="match status" value="1"/>
</dbReference>
<dbReference type="PANTHER" id="PTHR11904">
    <property type="entry name" value="METHYLTHIOADENOSINE/PURINE NUCLEOSIDE PHOSPHORYLASE"/>
    <property type="match status" value="1"/>
</dbReference>
<dbReference type="PIRSF" id="PIRSF000477">
    <property type="entry name" value="PurNPase"/>
    <property type="match status" value="1"/>
</dbReference>
<dbReference type="Pfam" id="PF01048">
    <property type="entry name" value="PNP_UDP_1"/>
    <property type="match status" value="1"/>
</dbReference>
<keyword evidence="4 5" id="KW-0808">Transferase</keyword>
<dbReference type="InterPro" id="IPR000845">
    <property type="entry name" value="Nucleoside_phosphorylase_d"/>
</dbReference>
<dbReference type="NCBIfam" id="NF006054">
    <property type="entry name" value="PRK08202.1"/>
    <property type="match status" value="1"/>
</dbReference>
<dbReference type="InterPro" id="IPR011268">
    <property type="entry name" value="Purine_phosphorylase"/>
</dbReference>
<feature type="binding site" evidence="6">
    <location>
        <position position="31"/>
    </location>
    <ligand>
        <name>phosphate</name>
        <dbReference type="ChEBI" id="CHEBI:43474"/>
    </ligand>
</feature>
<feature type="binding site" evidence="6">
    <location>
        <position position="236"/>
    </location>
    <ligand>
        <name>a purine D-ribonucleoside</name>
        <dbReference type="ChEBI" id="CHEBI:142355"/>
    </ligand>
</feature>
<dbReference type="InterPro" id="IPR035994">
    <property type="entry name" value="Nucleoside_phosphorylase_sf"/>
</dbReference>
<dbReference type="NCBIfam" id="TIGR01697">
    <property type="entry name" value="PNPH-PUNA-XAPA"/>
    <property type="match status" value="1"/>
</dbReference>
<dbReference type="SUPFAM" id="SSF53167">
    <property type="entry name" value="Purine and uridine phosphorylases"/>
    <property type="match status" value="1"/>
</dbReference>
<dbReference type="Proteomes" id="UP000810292">
    <property type="component" value="Unassembled WGS sequence"/>
</dbReference>
<evidence type="ECO:0000256" key="4">
    <source>
        <dbReference type="ARBA" id="ARBA00022679"/>
    </source>
</evidence>
<comment type="pathway">
    <text evidence="1 5">Purine metabolism; purine nucleoside salvage.</text>
</comment>